<dbReference type="Pfam" id="PF02171">
    <property type="entry name" value="Piwi"/>
    <property type="match status" value="1"/>
</dbReference>
<dbReference type="SUPFAM" id="SSF53098">
    <property type="entry name" value="Ribonuclease H-like"/>
    <property type="match status" value="1"/>
</dbReference>
<dbReference type="PROSITE" id="PS50822">
    <property type="entry name" value="PIWI"/>
    <property type="match status" value="1"/>
</dbReference>
<dbReference type="Gene3D" id="3.30.420.10">
    <property type="entry name" value="Ribonuclease H-like superfamily/Ribonuclease H"/>
    <property type="match status" value="1"/>
</dbReference>
<name>A0A8H2W449_9HELO</name>
<dbReference type="OrthoDB" id="10252740at2759"/>
<comment type="caution">
    <text evidence="2">The sequence shown here is derived from an EMBL/GenBank/DDBJ whole genome shotgun (WGS) entry which is preliminary data.</text>
</comment>
<evidence type="ECO:0000313" key="2">
    <source>
        <dbReference type="EMBL" id="CAD6449275.1"/>
    </source>
</evidence>
<organism evidence="2 3">
    <name type="scientific">Sclerotinia trifoliorum</name>
    <dbReference type="NCBI Taxonomy" id="28548"/>
    <lineage>
        <taxon>Eukaryota</taxon>
        <taxon>Fungi</taxon>
        <taxon>Dikarya</taxon>
        <taxon>Ascomycota</taxon>
        <taxon>Pezizomycotina</taxon>
        <taxon>Leotiomycetes</taxon>
        <taxon>Helotiales</taxon>
        <taxon>Sclerotiniaceae</taxon>
        <taxon>Sclerotinia</taxon>
    </lineage>
</organism>
<evidence type="ECO:0000313" key="3">
    <source>
        <dbReference type="Proteomes" id="UP000624404"/>
    </source>
</evidence>
<keyword evidence="3" id="KW-1185">Reference proteome</keyword>
<protein>
    <submittedName>
        <fullName evidence="2">1f9f9995-ecec-4071-90a6-b7dbd413a0d0</fullName>
    </submittedName>
</protein>
<dbReference type="EMBL" id="CAJHIA010000033">
    <property type="protein sequence ID" value="CAD6449275.1"/>
    <property type="molecule type" value="Genomic_DNA"/>
</dbReference>
<dbReference type="InterPro" id="IPR012337">
    <property type="entry name" value="RNaseH-like_sf"/>
</dbReference>
<dbReference type="GO" id="GO:0003676">
    <property type="term" value="F:nucleic acid binding"/>
    <property type="evidence" value="ECO:0007669"/>
    <property type="project" value="InterPro"/>
</dbReference>
<dbReference type="InterPro" id="IPR036397">
    <property type="entry name" value="RNaseH_sf"/>
</dbReference>
<proteinExistence type="predicted"/>
<dbReference type="AlphaFoldDB" id="A0A8H2W449"/>
<accession>A0A8H2W449</accession>
<sequence length="83" mass="9502">MVVERLEAYKAWPRTGSFPDDHIIFYRNGCGESLYGMVKDEELPMIRGAFTNITGVPRNRAPKVTPLVVGKRHNARFFLYDAN</sequence>
<feature type="domain" description="Piwi" evidence="1">
    <location>
        <begin position="1"/>
        <end position="83"/>
    </location>
</feature>
<dbReference type="Proteomes" id="UP000624404">
    <property type="component" value="Unassembled WGS sequence"/>
</dbReference>
<dbReference type="InterPro" id="IPR003165">
    <property type="entry name" value="Piwi"/>
</dbReference>
<evidence type="ECO:0000259" key="1">
    <source>
        <dbReference type="PROSITE" id="PS50822"/>
    </source>
</evidence>
<reference evidence="2" key="1">
    <citation type="submission" date="2020-10" db="EMBL/GenBank/DDBJ databases">
        <authorList>
            <person name="Kusch S."/>
        </authorList>
    </citation>
    <scope>NUCLEOTIDE SEQUENCE</scope>
    <source>
        <strain evidence="2">SwB9</strain>
    </source>
</reference>
<dbReference type="PANTHER" id="PTHR22891">
    <property type="entry name" value="EUKARYOTIC TRANSLATION INITIATION FACTOR 2C"/>
    <property type="match status" value="1"/>
</dbReference>
<gene>
    <name evidence="2" type="ORF">SCLTRI_LOCUS9069</name>
</gene>